<keyword evidence="4" id="KW-1185">Reference proteome</keyword>
<dbReference type="OrthoDB" id="7130006at2759"/>
<reference evidence="3" key="1">
    <citation type="journal article" date="2021" name="Nat. Commun.">
        <title>Genetic determinants of endophytism in the Arabidopsis root mycobiome.</title>
        <authorList>
            <person name="Mesny F."/>
            <person name="Miyauchi S."/>
            <person name="Thiergart T."/>
            <person name="Pickel B."/>
            <person name="Atanasova L."/>
            <person name="Karlsson M."/>
            <person name="Huettel B."/>
            <person name="Barry K.W."/>
            <person name="Haridas S."/>
            <person name="Chen C."/>
            <person name="Bauer D."/>
            <person name="Andreopoulos W."/>
            <person name="Pangilinan J."/>
            <person name="LaButti K."/>
            <person name="Riley R."/>
            <person name="Lipzen A."/>
            <person name="Clum A."/>
            <person name="Drula E."/>
            <person name="Henrissat B."/>
            <person name="Kohler A."/>
            <person name="Grigoriev I.V."/>
            <person name="Martin F.M."/>
            <person name="Hacquard S."/>
        </authorList>
    </citation>
    <scope>NUCLEOTIDE SEQUENCE</scope>
    <source>
        <strain evidence="3">MPI-CAGE-AT-0016</strain>
    </source>
</reference>
<keyword evidence="2 3" id="KW-0378">Hydrolase</keyword>
<dbReference type="PANTHER" id="PTHR21661:SF35">
    <property type="entry name" value="EPOXIDE HYDROLASE"/>
    <property type="match status" value="1"/>
</dbReference>
<gene>
    <name evidence="3" type="ORF">B0T11DRAFT_330548</name>
</gene>
<organism evidence="3 4">
    <name type="scientific">Plectosphaerella cucumerina</name>
    <dbReference type="NCBI Taxonomy" id="40658"/>
    <lineage>
        <taxon>Eukaryota</taxon>
        <taxon>Fungi</taxon>
        <taxon>Dikarya</taxon>
        <taxon>Ascomycota</taxon>
        <taxon>Pezizomycotina</taxon>
        <taxon>Sordariomycetes</taxon>
        <taxon>Hypocreomycetidae</taxon>
        <taxon>Glomerellales</taxon>
        <taxon>Plectosphaerellaceae</taxon>
        <taxon>Plectosphaerella</taxon>
    </lineage>
</organism>
<dbReference type="AlphaFoldDB" id="A0A8K0TC06"/>
<dbReference type="GO" id="GO:0004301">
    <property type="term" value="F:epoxide hydrolase activity"/>
    <property type="evidence" value="ECO:0007669"/>
    <property type="project" value="TreeGrafter"/>
</dbReference>
<accession>A0A8K0TC06</accession>
<dbReference type="PANTHER" id="PTHR21661">
    <property type="entry name" value="EPOXIDE HYDROLASE 1-RELATED"/>
    <property type="match status" value="1"/>
</dbReference>
<proteinExistence type="inferred from homology"/>
<evidence type="ECO:0000313" key="4">
    <source>
        <dbReference type="Proteomes" id="UP000813385"/>
    </source>
</evidence>
<comment type="similarity">
    <text evidence="1">Belongs to the peptidase S33 family.</text>
</comment>
<dbReference type="Gene3D" id="3.40.50.1820">
    <property type="entry name" value="alpha/beta hydrolase"/>
    <property type="match status" value="1"/>
</dbReference>
<evidence type="ECO:0000256" key="1">
    <source>
        <dbReference type="ARBA" id="ARBA00010088"/>
    </source>
</evidence>
<name>A0A8K0TC06_9PEZI</name>
<dbReference type="EMBL" id="JAGPXD010000004">
    <property type="protein sequence ID" value="KAH7358799.1"/>
    <property type="molecule type" value="Genomic_DNA"/>
</dbReference>
<sequence>MQSTKTTTLGLALSDSPVALLGWIYEKLPTWADEYPWTDDEILTWVSIYHFSTAGPASSIRIYYELAHSQPELTRKIFGHIANVKLGLSYVSPSSWGRTLGPVVFEARHDKGGHFAAYEVPELLANDVRTMFGENGGAWEVTKRLLAASETAR</sequence>
<dbReference type="InterPro" id="IPR029058">
    <property type="entry name" value="AB_hydrolase_fold"/>
</dbReference>
<dbReference type="SUPFAM" id="SSF53474">
    <property type="entry name" value="alpha/beta-Hydrolases"/>
    <property type="match status" value="1"/>
</dbReference>
<comment type="caution">
    <text evidence="3">The sequence shown here is derived from an EMBL/GenBank/DDBJ whole genome shotgun (WGS) entry which is preliminary data.</text>
</comment>
<evidence type="ECO:0000313" key="3">
    <source>
        <dbReference type="EMBL" id="KAH7358799.1"/>
    </source>
</evidence>
<evidence type="ECO:0000256" key="2">
    <source>
        <dbReference type="ARBA" id="ARBA00022801"/>
    </source>
</evidence>
<dbReference type="Proteomes" id="UP000813385">
    <property type="component" value="Unassembled WGS sequence"/>
</dbReference>
<protein>
    <submittedName>
        <fullName evidence="3">Alpha/Beta hydrolase protein</fullName>
    </submittedName>
</protein>
<dbReference type="GO" id="GO:0097176">
    <property type="term" value="P:epoxide metabolic process"/>
    <property type="evidence" value="ECO:0007669"/>
    <property type="project" value="TreeGrafter"/>
</dbReference>